<proteinExistence type="predicted"/>
<feature type="region of interest" description="Disordered" evidence="1">
    <location>
        <begin position="128"/>
        <end position="157"/>
    </location>
</feature>
<sequence length="157" mass="16819">MTGFRFRSRCDVGSRLDALTPHEKAPSGTSGTFLLFSPENIVFAKQTHVRIRDVIKVNITRSCSPGGGGPGKLRQQSGSFQEIEADMKSKKLLSGRLRREQWIQASCPGGDAPGCHQSLSMGMVTPSGAQSKVMQTRVQSPGDSTLTGNVNVKGSVK</sequence>
<organism evidence="2 3">
    <name type="scientific">Pleuronectes platessa</name>
    <name type="common">European plaice</name>
    <dbReference type="NCBI Taxonomy" id="8262"/>
    <lineage>
        <taxon>Eukaryota</taxon>
        <taxon>Metazoa</taxon>
        <taxon>Chordata</taxon>
        <taxon>Craniata</taxon>
        <taxon>Vertebrata</taxon>
        <taxon>Euteleostomi</taxon>
        <taxon>Actinopterygii</taxon>
        <taxon>Neopterygii</taxon>
        <taxon>Teleostei</taxon>
        <taxon>Neoteleostei</taxon>
        <taxon>Acanthomorphata</taxon>
        <taxon>Carangaria</taxon>
        <taxon>Pleuronectiformes</taxon>
        <taxon>Pleuronectoidei</taxon>
        <taxon>Pleuronectidae</taxon>
        <taxon>Pleuronectes</taxon>
    </lineage>
</organism>
<protein>
    <submittedName>
        <fullName evidence="2">Uncharacterized protein</fullName>
    </submittedName>
</protein>
<accession>A0A9N7YIP8</accession>
<evidence type="ECO:0000256" key="1">
    <source>
        <dbReference type="SAM" id="MobiDB-lite"/>
    </source>
</evidence>
<name>A0A9N7YIP8_PLEPL</name>
<evidence type="ECO:0000313" key="2">
    <source>
        <dbReference type="EMBL" id="CAB1428297.1"/>
    </source>
</evidence>
<dbReference type="AlphaFoldDB" id="A0A9N7YIP8"/>
<comment type="caution">
    <text evidence="2">The sequence shown here is derived from an EMBL/GenBank/DDBJ whole genome shotgun (WGS) entry which is preliminary data.</text>
</comment>
<evidence type="ECO:0000313" key="3">
    <source>
        <dbReference type="Proteomes" id="UP001153269"/>
    </source>
</evidence>
<dbReference type="Proteomes" id="UP001153269">
    <property type="component" value="Unassembled WGS sequence"/>
</dbReference>
<gene>
    <name evidence="2" type="ORF">PLEPLA_LOCUS16263</name>
</gene>
<reference evidence="2" key="1">
    <citation type="submission" date="2020-03" db="EMBL/GenBank/DDBJ databases">
        <authorList>
            <person name="Weist P."/>
        </authorList>
    </citation>
    <scope>NUCLEOTIDE SEQUENCE</scope>
</reference>
<dbReference type="EMBL" id="CADEAL010001037">
    <property type="protein sequence ID" value="CAB1428297.1"/>
    <property type="molecule type" value="Genomic_DNA"/>
</dbReference>
<keyword evidence="3" id="KW-1185">Reference proteome</keyword>